<name>A0A6M9FB51_STRMT</name>
<evidence type="ECO:0000313" key="1">
    <source>
        <dbReference type="EMBL" id="QKL32268.1"/>
    </source>
</evidence>
<evidence type="ECO:0008006" key="3">
    <source>
        <dbReference type="Google" id="ProtNLM"/>
    </source>
</evidence>
<gene>
    <name evidence="1" type="ORF">M594_00370</name>
</gene>
<accession>A0A6M9FB51</accession>
<sequence length="152" mass="17568">MKILIIEDDKNKSTQIIERLSSYFTDIDFTVKRSFQQGVKTLRSSSFDVLLLDMTLPTFDIDINSSGGKIRNFAGMDILDVMQQRQIGLKTIVITQYESFGEELVTISQMKDILKDRYNKNFVDIIYYSSSSKSWFESLKKLLGDLYESINC</sequence>
<dbReference type="Proteomes" id="UP000501099">
    <property type="component" value="Chromosome"/>
</dbReference>
<reference evidence="1 2" key="1">
    <citation type="submission" date="2020-01" db="EMBL/GenBank/DDBJ databases">
        <title>Complete genome sequence of the tetracycline resistane Streptococcus mitis isolate S022-V3-A4.</title>
        <authorList>
            <person name="Pinzauti D."/>
            <person name="Iannelli F."/>
            <person name="Pozzi G."/>
            <person name="Santoro F."/>
        </authorList>
    </citation>
    <scope>NUCLEOTIDE SEQUENCE [LARGE SCALE GENOMIC DNA]</scope>
    <source>
        <strain evidence="1 2">S022-V3-A4</strain>
    </source>
</reference>
<dbReference type="EMBL" id="CP047883">
    <property type="protein sequence ID" value="QKL32268.1"/>
    <property type="molecule type" value="Genomic_DNA"/>
</dbReference>
<protein>
    <recommendedName>
        <fullName evidence="3">Response regulator</fullName>
    </recommendedName>
</protein>
<dbReference type="InterPro" id="IPR011006">
    <property type="entry name" value="CheY-like_superfamily"/>
</dbReference>
<dbReference type="RefSeq" id="WP_173875669.1">
    <property type="nucleotide sequence ID" value="NZ_CP047883.1"/>
</dbReference>
<dbReference type="SUPFAM" id="SSF52172">
    <property type="entry name" value="CheY-like"/>
    <property type="match status" value="1"/>
</dbReference>
<dbReference type="AlphaFoldDB" id="A0A6M9FB51"/>
<evidence type="ECO:0000313" key="2">
    <source>
        <dbReference type="Proteomes" id="UP000501099"/>
    </source>
</evidence>
<dbReference type="Gene3D" id="3.40.50.2300">
    <property type="match status" value="1"/>
</dbReference>
<proteinExistence type="predicted"/>
<organism evidence="1 2">
    <name type="scientific">Streptococcus mitis</name>
    <dbReference type="NCBI Taxonomy" id="28037"/>
    <lineage>
        <taxon>Bacteria</taxon>
        <taxon>Bacillati</taxon>
        <taxon>Bacillota</taxon>
        <taxon>Bacilli</taxon>
        <taxon>Lactobacillales</taxon>
        <taxon>Streptococcaceae</taxon>
        <taxon>Streptococcus</taxon>
        <taxon>Streptococcus mitis group</taxon>
    </lineage>
</organism>